<feature type="binding site" evidence="7">
    <location>
        <position position="186"/>
    </location>
    <ligand>
        <name>UDP-N-acetyl-alpha-D-muramoyl-L-alanyl-D-glutamate</name>
        <dbReference type="ChEBI" id="CHEBI:83900"/>
    </ligand>
</feature>
<dbReference type="PATRIC" id="fig|1544798.3.peg.3774"/>
<gene>
    <name evidence="7" type="primary">murE</name>
    <name evidence="12" type="ORF">LH29_18020</name>
</gene>
<dbReference type="OrthoDB" id="9800958at2"/>
<name>A0A0D8J667_9BACT</name>
<comment type="pathway">
    <text evidence="7 8">Cell wall biogenesis; peptidoglycan biosynthesis.</text>
</comment>
<feature type="binding site" evidence="7">
    <location>
        <position position="30"/>
    </location>
    <ligand>
        <name>UDP-N-acetyl-alpha-D-muramoyl-L-alanyl-D-glutamate</name>
        <dbReference type="ChEBI" id="CHEBI:83900"/>
    </ligand>
</feature>
<feature type="domain" description="Mur ligase central" evidence="11">
    <location>
        <begin position="109"/>
        <end position="304"/>
    </location>
</feature>
<organism evidence="12 13">
    <name type="scientific">Draconibacterium sediminis</name>
    <dbReference type="NCBI Taxonomy" id="1544798"/>
    <lineage>
        <taxon>Bacteria</taxon>
        <taxon>Pseudomonadati</taxon>
        <taxon>Bacteroidota</taxon>
        <taxon>Bacteroidia</taxon>
        <taxon>Marinilabiliales</taxon>
        <taxon>Prolixibacteraceae</taxon>
        <taxon>Draconibacterium</taxon>
    </lineage>
</organism>
<dbReference type="UniPathway" id="UPA00219"/>
<dbReference type="GO" id="GO:0071555">
    <property type="term" value="P:cell wall organization"/>
    <property type="evidence" value="ECO:0007669"/>
    <property type="project" value="UniProtKB-KW"/>
</dbReference>
<dbReference type="PANTHER" id="PTHR23135">
    <property type="entry name" value="MUR LIGASE FAMILY MEMBER"/>
    <property type="match status" value="1"/>
</dbReference>
<dbReference type="GO" id="GO:0000287">
    <property type="term" value="F:magnesium ion binding"/>
    <property type="evidence" value="ECO:0007669"/>
    <property type="project" value="UniProtKB-UniRule"/>
</dbReference>
<comment type="subcellular location">
    <subcellularLocation>
        <location evidence="7 8">Cytoplasm</location>
    </subcellularLocation>
</comment>
<dbReference type="InterPro" id="IPR004101">
    <property type="entry name" value="Mur_ligase_C"/>
</dbReference>
<dbReference type="InterPro" id="IPR005761">
    <property type="entry name" value="UDP-N-AcMur-Glu-dNH2Pim_ligase"/>
</dbReference>
<feature type="binding site" evidence="7">
    <location>
        <begin position="153"/>
        <end position="154"/>
    </location>
    <ligand>
        <name>UDP-N-acetyl-alpha-D-muramoyl-L-alanyl-D-glutamate</name>
        <dbReference type="ChEBI" id="CHEBI:83900"/>
    </ligand>
</feature>
<comment type="PTM">
    <text evidence="7">Carboxylation is probably crucial for Mg(2+) binding and, consequently, for the gamma-phosphate positioning of ATP.</text>
</comment>
<keyword evidence="3 7" id="KW-0133">Cell shape</keyword>
<dbReference type="EMBL" id="JRHC01000005">
    <property type="protein sequence ID" value="KJF42460.1"/>
    <property type="molecule type" value="Genomic_DNA"/>
</dbReference>
<dbReference type="RefSeq" id="WP_045032176.1">
    <property type="nucleotide sequence ID" value="NZ_JRHC01000005.1"/>
</dbReference>
<dbReference type="GO" id="GO:0051301">
    <property type="term" value="P:cell division"/>
    <property type="evidence" value="ECO:0007669"/>
    <property type="project" value="UniProtKB-KW"/>
</dbReference>
<dbReference type="Pfam" id="PF02875">
    <property type="entry name" value="Mur_ligase_C"/>
    <property type="match status" value="1"/>
</dbReference>
<dbReference type="InterPro" id="IPR035911">
    <property type="entry name" value="MurE/MurF_N"/>
</dbReference>
<evidence type="ECO:0000256" key="8">
    <source>
        <dbReference type="RuleBase" id="RU004135"/>
    </source>
</evidence>
<keyword evidence="2 7" id="KW-0132">Cell division</keyword>
<reference evidence="12 13" key="1">
    <citation type="submission" date="2014-09" db="EMBL/GenBank/DDBJ databases">
        <title>Draft Genome Sequence of Draconibacterium sp. JN14CK-3.</title>
        <authorList>
            <person name="Dong C."/>
            <person name="Lai Q."/>
            <person name="Shao Z."/>
        </authorList>
    </citation>
    <scope>NUCLEOTIDE SEQUENCE [LARGE SCALE GENOMIC DNA]</scope>
    <source>
        <strain evidence="12 13">JN14CK-3</strain>
    </source>
</reference>
<dbReference type="SUPFAM" id="SSF53623">
    <property type="entry name" value="MurD-like peptide ligases, catalytic domain"/>
    <property type="match status" value="1"/>
</dbReference>
<dbReference type="SUPFAM" id="SSF63418">
    <property type="entry name" value="MurE/MurF N-terminal domain"/>
    <property type="match status" value="1"/>
</dbReference>
<feature type="binding site" evidence="7">
    <location>
        <position position="188"/>
    </location>
    <ligand>
        <name>UDP-N-acetyl-alpha-D-muramoyl-L-alanyl-D-glutamate</name>
        <dbReference type="ChEBI" id="CHEBI:83900"/>
    </ligand>
</feature>
<dbReference type="AlphaFoldDB" id="A0A0D8J667"/>
<keyword evidence="7 12" id="KW-0436">Ligase</keyword>
<comment type="caution">
    <text evidence="12">The sequence shown here is derived from an EMBL/GenBank/DDBJ whole genome shotgun (WGS) entry which is preliminary data.</text>
</comment>
<feature type="short sequence motif" description="Meso-diaminopimelate recognition motif" evidence="7">
    <location>
        <begin position="402"/>
        <end position="405"/>
    </location>
</feature>
<evidence type="ECO:0000256" key="7">
    <source>
        <dbReference type="HAMAP-Rule" id="MF_00208"/>
    </source>
</evidence>
<accession>A0A0D8J667</accession>
<feature type="domain" description="Mur ligase N-terminal catalytic" evidence="9">
    <location>
        <begin position="23"/>
        <end position="97"/>
    </location>
</feature>
<dbReference type="GO" id="GO:0005737">
    <property type="term" value="C:cytoplasm"/>
    <property type="evidence" value="ECO:0007669"/>
    <property type="project" value="UniProtKB-SubCell"/>
</dbReference>
<dbReference type="InterPro" id="IPR036565">
    <property type="entry name" value="Mur-like_cat_sf"/>
</dbReference>
<feature type="domain" description="Mur ligase C-terminal" evidence="10">
    <location>
        <begin position="327"/>
        <end position="457"/>
    </location>
</feature>
<evidence type="ECO:0000256" key="3">
    <source>
        <dbReference type="ARBA" id="ARBA00022960"/>
    </source>
</evidence>
<dbReference type="STRING" id="1544798.LH29_18020"/>
<dbReference type="NCBIfam" id="TIGR01085">
    <property type="entry name" value="murE"/>
    <property type="match status" value="1"/>
</dbReference>
<feature type="binding site" evidence="7">
    <location>
        <position position="459"/>
    </location>
    <ligand>
        <name>meso-2,6-diaminopimelate</name>
        <dbReference type="ChEBI" id="CHEBI:57791"/>
    </ligand>
</feature>
<dbReference type="GO" id="GO:0005524">
    <property type="term" value="F:ATP binding"/>
    <property type="evidence" value="ECO:0007669"/>
    <property type="project" value="UniProtKB-UniRule"/>
</dbReference>
<evidence type="ECO:0000259" key="9">
    <source>
        <dbReference type="Pfam" id="PF01225"/>
    </source>
</evidence>
<dbReference type="GO" id="GO:0009252">
    <property type="term" value="P:peptidoglycan biosynthetic process"/>
    <property type="evidence" value="ECO:0007669"/>
    <property type="project" value="UniProtKB-UniRule"/>
</dbReference>
<evidence type="ECO:0000259" key="10">
    <source>
        <dbReference type="Pfam" id="PF02875"/>
    </source>
</evidence>
<keyword evidence="7" id="KW-0460">Magnesium</keyword>
<dbReference type="InterPro" id="IPR000713">
    <property type="entry name" value="Mur_ligase_N"/>
</dbReference>
<keyword evidence="5 7" id="KW-0131">Cell cycle</keyword>
<feature type="binding site" evidence="7">
    <location>
        <position position="378"/>
    </location>
    <ligand>
        <name>meso-2,6-diaminopimelate</name>
        <dbReference type="ChEBI" id="CHEBI:57791"/>
    </ligand>
</feature>
<evidence type="ECO:0000256" key="4">
    <source>
        <dbReference type="ARBA" id="ARBA00022984"/>
    </source>
</evidence>
<comment type="catalytic activity">
    <reaction evidence="7">
        <text>UDP-N-acetyl-alpha-D-muramoyl-L-alanyl-D-glutamate + meso-2,6-diaminopimelate + ATP = UDP-N-acetyl-alpha-D-muramoyl-L-alanyl-gamma-D-glutamyl-meso-2,6-diaminopimelate + ADP + phosphate + H(+)</text>
        <dbReference type="Rhea" id="RHEA:23676"/>
        <dbReference type="ChEBI" id="CHEBI:15378"/>
        <dbReference type="ChEBI" id="CHEBI:30616"/>
        <dbReference type="ChEBI" id="CHEBI:43474"/>
        <dbReference type="ChEBI" id="CHEBI:57791"/>
        <dbReference type="ChEBI" id="CHEBI:83900"/>
        <dbReference type="ChEBI" id="CHEBI:83905"/>
        <dbReference type="ChEBI" id="CHEBI:456216"/>
        <dbReference type="EC" id="6.3.2.13"/>
    </reaction>
</comment>
<dbReference type="NCBIfam" id="NF001126">
    <property type="entry name" value="PRK00139.1-4"/>
    <property type="match status" value="1"/>
</dbReference>
<keyword evidence="7" id="KW-0963">Cytoplasm</keyword>
<comment type="function">
    <text evidence="7">Catalyzes the addition of meso-diaminopimelic acid to the nucleotide precursor UDP-N-acetylmuramoyl-L-alanyl-D-glutamate (UMAG) in the biosynthesis of bacterial cell-wall peptidoglycan.</text>
</comment>
<dbReference type="SUPFAM" id="SSF53244">
    <property type="entry name" value="MurD-like peptide ligases, peptide-binding domain"/>
    <property type="match status" value="1"/>
</dbReference>
<sequence length="485" mass="53699">MKLEKLLEHIGIIECIGNIDKEVAGIQFDSRKITEDNLFVAQKGVSVDGHRFIDTAIKNGATTIVCEDLPEETKPAVTYVQVEDSNKVLGEIAAAFYGLPSSKMKVVGVTGTNGKTSIASLLHKLFRMQGYNVGLLSTISYKINEKEEVASHTTPDSLKIQQLMAEMVEAGCEYCFMEVSSHAIHQQRIAGIQFAGGIFTNITHDHLDYHKTFAEYIKAKKAFFDGLPKDAFALVNADDKNGLVMLQNTKARKLTYSNRTMADYRCKVMESHFDGMLLNMDGQEIWTRFVGLFNASNLLAVYATAVELEQDKGEVLTIISNLQSVQGRFETIRSEDGKYAIVDYAHTPDALKNVLAAIAEIRTRNEQVITVVGAGGDRDKTKRPEMAQEALAASDKVILTSDNPRSEDPEAIIKDMEAGVEPQYKNKVVSIVSRRDAIKTAVMLAQPGDIILIAGKGHEDYQEVNGVKHHFDDREEVRNCFGLNN</sequence>
<evidence type="ECO:0000259" key="11">
    <source>
        <dbReference type="Pfam" id="PF08245"/>
    </source>
</evidence>
<feature type="binding site" evidence="7">
    <location>
        <begin position="402"/>
        <end position="405"/>
    </location>
    <ligand>
        <name>meso-2,6-diaminopimelate</name>
        <dbReference type="ChEBI" id="CHEBI:57791"/>
    </ligand>
</feature>
<comment type="similarity">
    <text evidence="1 7">Belongs to the MurCDEF family. MurE subfamily.</text>
</comment>
<evidence type="ECO:0000256" key="1">
    <source>
        <dbReference type="ARBA" id="ARBA00005898"/>
    </source>
</evidence>
<dbReference type="HAMAP" id="MF_00208">
    <property type="entry name" value="MurE"/>
    <property type="match status" value="1"/>
</dbReference>
<evidence type="ECO:0000313" key="13">
    <source>
        <dbReference type="Proteomes" id="UP000032544"/>
    </source>
</evidence>
<keyword evidence="7" id="KW-0067">ATP-binding</keyword>
<keyword evidence="6 7" id="KW-0961">Cell wall biogenesis/degradation</keyword>
<dbReference type="Gene3D" id="3.40.1390.10">
    <property type="entry name" value="MurE/MurF, N-terminal domain"/>
    <property type="match status" value="1"/>
</dbReference>
<dbReference type="PANTHER" id="PTHR23135:SF4">
    <property type="entry name" value="UDP-N-ACETYLMURAMOYL-L-ALANYL-D-GLUTAMATE--2,6-DIAMINOPIMELATE LIGASE MURE HOMOLOG, CHLOROPLASTIC"/>
    <property type="match status" value="1"/>
</dbReference>
<dbReference type="Gene3D" id="3.40.1190.10">
    <property type="entry name" value="Mur-like, catalytic domain"/>
    <property type="match status" value="1"/>
</dbReference>
<keyword evidence="13" id="KW-1185">Reference proteome</keyword>
<keyword evidence="7" id="KW-0547">Nucleotide-binding</keyword>
<dbReference type="Pfam" id="PF01225">
    <property type="entry name" value="Mur_ligase"/>
    <property type="match status" value="1"/>
</dbReference>
<dbReference type="Pfam" id="PF08245">
    <property type="entry name" value="Mur_ligase_M"/>
    <property type="match status" value="1"/>
</dbReference>
<proteinExistence type="inferred from homology"/>
<evidence type="ECO:0000256" key="2">
    <source>
        <dbReference type="ARBA" id="ARBA00022618"/>
    </source>
</evidence>
<dbReference type="GO" id="GO:0008360">
    <property type="term" value="P:regulation of cell shape"/>
    <property type="evidence" value="ECO:0007669"/>
    <property type="project" value="UniProtKB-KW"/>
</dbReference>
<feature type="modified residue" description="N6-carboxylysine" evidence="7">
    <location>
        <position position="220"/>
    </location>
</feature>
<dbReference type="Proteomes" id="UP000032544">
    <property type="component" value="Unassembled WGS sequence"/>
</dbReference>
<comment type="cofactor">
    <cofactor evidence="7">
        <name>Mg(2+)</name>
        <dbReference type="ChEBI" id="CHEBI:18420"/>
    </cofactor>
</comment>
<evidence type="ECO:0000256" key="5">
    <source>
        <dbReference type="ARBA" id="ARBA00023306"/>
    </source>
</evidence>
<feature type="binding site" evidence="7">
    <location>
        <begin position="111"/>
        <end position="117"/>
    </location>
    <ligand>
        <name>ATP</name>
        <dbReference type="ChEBI" id="CHEBI:30616"/>
    </ligand>
</feature>
<dbReference type="InterPro" id="IPR036615">
    <property type="entry name" value="Mur_ligase_C_dom_sf"/>
</dbReference>
<comment type="caution">
    <text evidence="7">Lacks conserved residue(s) required for the propagation of feature annotation.</text>
</comment>
<evidence type="ECO:0000313" key="12">
    <source>
        <dbReference type="EMBL" id="KJF42460.1"/>
    </source>
</evidence>
<dbReference type="GO" id="GO:0008765">
    <property type="term" value="F:UDP-N-acetylmuramoylalanyl-D-glutamate-2,6-diaminopimelate ligase activity"/>
    <property type="evidence" value="ECO:0007669"/>
    <property type="project" value="UniProtKB-UniRule"/>
</dbReference>
<keyword evidence="4 7" id="KW-0573">Peptidoglycan synthesis</keyword>
<feature type="binding site" evidence="7">
    <location>
        <position position="455"/>
    </location>
    <ligand>
        <name>meso-2,6-diaminopimelate</name>
        <dbReference type="ChEBI" id="CHEBI:57791"/>
    </ligand>
</feature>
<protein>
    <recommendedName>
        <fullName evidence="7">UDP-N-acetylmuramoyl-L-alanyl-D-glutamate--2,6-diaminopimelate ligase</fullName>
        <ecNumber evidence="7">6.3.2.13</ecNumber>
    </recommendedName>
    <alternativeName>
        <fullName evidence="7">Meso-A2pm-adding enzyme</fullName>
    </alternativeName>
    <alternativeName>
        <fullName evidence="7">Meso-diaminopimelate-adding enzyme</fullName>
    </alternativeName>
    <alternativeName>
        <fullName evidence="7">UDP-MurNAc-L-Ala-D-Glu:meso-diaminopimelate ligase</fullName>
    </alternativeName>
    <alternativeName>
        <fullName evidence="7">UDP-MurNAc-tripeptide synthetase</fullName>
    </alternativeName>
    <alternativeName>
        <fullName evidence="7">UDP-N-acetylmuramyl-tripeptide synthetase</fullName>
    </alternativeName>
</protein>
<dbReference type="EC" id="6.3.2.13" evidence="7"/>
<feature type="binding site" evidence="7">
    <location>
        <position position="180"/>
    </location>
    <ligand>
        <name>UDP-N-acetyl-alpha-D-muramoyl-L-alanyl-D-glutamate</name>
        <dbReference type="ChEBI" id="CHEBI:83900"/>
    </ligand>
</feature>
<dbReference type="Gene3D" id="3.90.190.20">
    <property type="entry name" value="Mur ligase, C-terminal domain"/>
    <property type="match status" value="1"/>
</dbReference>
<dbReference type="InterPro" id="IPR013221">
    <property type="entry name" value="Mur_ligase_cen"/>
</dbReference>
<evidence type="ECO:0000256" key="6">
    <source>
        <dbReference type="ARBA" id="ARBA00023316"/>
    </source>
</evidence>